<name>A0AAN7D3C7_9FUNG</name>
<keyword evidence="3" id="KW-1185">Reference proteome</keyword>
<dbReference type="RefSeq" id="XP_064675914.1">
    <property type="nucleotide sequence ID" value="XM_064826857.1"/>
</dbReference>
<evidence type="ECO:0008006" key="4">
    <source>
        <dbReference type="Google" id="ProtNLM"/>
    </source>
</evidence>
<evidence type="ECO:0000313" key="3">
    <source>
        <dbReference type="Proteomes" id="UP001304243"/>
    </source>
</evidence>
<accession>A0AAN7D3C7</accession>
<dbReference type="Proteomes" id="UP001304243">
    <property type="component" value="Unassembled WGS sequence"/>
</dbReference>
<gene>
    <name evidence="2" type="ORF">ATC70_007598</name>
</gene>
<sequence length="241" mass="27235">MTKQPKQKNCIRVKPPISDAVPPFKKARKEYSLNKLQQKRVMESLGRAIYECRQKTKSKDPVTLTALPKGYTVEYSYNYKFSGHPSKFLFYSTNAFLEHLLWLEAMSHPESIEPRRKCKCILCTKARSKKEADMQTDTSYELTSDSPSSSSDITSSAEAFSPSETGSPMPALPAPAASPKSPASRESTPGDPEEMILVYPMKKVLIEQLVNPYYYYPAKFTIPLPKIQQSDESIFLKSLRS</sequence>
<protein>
    <recommendedName>
        <fullName evidence="4">Cryptic loci regulator 2 N-terminal domain-containing protein</fullName>
    </recommendedName>
</protein>
<proteinExistence type="predicted"/>
<reference evidence="2 3" key="1">
    <citation type="submission" date="2022-11" db="EMBL/GenBank/DDBJ databases">
        <title>Mucor velutinosus strain NIH1002 WGS.</title>
        <authorList>
            <person name="Subramanian P."/>
            <person name="Mullikin J.C."/>
            <person name="Segre J.A."/>
            <person name="Zelazny A.M."/>
        </authorList>
    </citation>
    <scope>NUCLEOTIDE SEQUENCE [LARGE SCALE GENOMIC DNA]</scope>
    <source>
        <strain evidence="2 3">NIH1002</strain>
    </source>
</reference>
<feature type="compositionally biased region" description="Low complexity" evidence="1">
    <location>
        <begin position="139"/>
        <end position="161"/>
    </location>
</feature>
<organism evidence="2 3">
    <name type="scientific">Mucor velutinosus</name>
    <dbReference type="NCBI Taxonomy" id="708070"/>
    <lineage>
        <taxon>Eukaryota</taxon>
        <taxon>Fungi</taxon>
        <taxon>Fungi incertae sedis</taxon>
        <taxon>Mucoromycota</taxon>
        <taxon>Mucoromycotina</taxon>
        <taxon>Mucoromycetes</taxon>
        <taxon>Mucorales</taxon>
        <taxon>Mucorineae</taxon>
        <taxon>Mucoraceae</taxon>
        <taxon>Mucor</taxon>
    </lineage>
</organism>
<evidence type="ECO:0000313" key="2">
    <source>
        <dbReference type="EMBL" id="KAK4509248.1"/>
    </source>
</evidence>
<dbReference type="AlphaFoldDB" id="A0AAN7D3C7"/>
<comment type="caution">
    <text evidence="2">The sequence shown here is derived from an EMBL/GenBank/DDBJ whole genome shotgun (WGS) entry which is preliminary data.</text>
</comment>
<feature type="region of interest" description="Disordered" evidence="1">
    <location>
        <begin position="133"/>
        <end position="191"/>
    </location>
</feature>
<dbReference type="GeneID" id="89951284"/>
<dbReference type="EMBL" id="JASEJX010000039">
    <property type="protein sequence ID" value="KAK4509248.1"/>
    <property type="molecule type" value="Genomic_DNA"/>
</dbReference>
<evidence type="ECO:0000256" key="1">
    <source>
        <dbReference type="SAM" id="MobiDB-lite"/>
    </source>
</evidence>
<feature type="compositionally biased region" description="Low complexity" evidence="1">
    <location>
        <begin position="174"/>
        <end position="187"/>
    </location>
</feature>